<keyword evidence="2" id="KW-1185">Reference proteome</keyword>
<accession>A0ABQ9K2C9</accession>
<comment type="caution">
    <text evidence="1">The sequence shown here is derived from an EMBL/GenBank/DDBJ whole genome shotgun (WGS) entry which is preliminary data.</text>
</comment>
<reference evidence="1" key="1">
    <citation type="journal article" date="2023" name="Insect Mol. Biol.">
        <title>Genome sequencing provides insights into the evolution of gene families encoding plant cell wall-degrading enzymes in longhorned beetles.</title>
        <authorList>
            <person name="Shin N.R."/>
            <person name="Okamura Y."/>
            <person name="Kirsch R."/>
            <person name="Pauchet Y."/>
        </authorList>
    </citation>
    <scope>NUCLEOTIDE SEQUENCE</scope>
    <source>
        <strain evidence="1">MMC_N1</strain>
    </source>
</reference>
<evidence type="ECO:0000313" key="1">
    <source>
        <dbReference type="EMBL" id="KAJ8984009.1"/>
    </source>
</evidence>
<sequence>MKHVVYGKGVHNKGSPLRKQVPSELIRRGEANSVCNTNHFRNYPCSRLYANYTPFSLTLQCRIGHVIPIDNGQSGDWVVGVSHLKNITVEHPSYSKQARTFLIVDLKSSEKIVFFLNKYLVIDGDKGVSFLITKLLNLPFSYKIEIPYKNIEIKPTWHILQIWHKFKILIFKLIWQQLVIINGYQEILLNIFCPV</sequence>
<proteinExistence type="predicted"/>
<gene>
    <name evidence="1" type="ORF">NQ317_006863</name>
</gene>
<dbReference type="Proteomes" id="UP001162164">
    <property type="component" value="Unassembled WGS sequence"/>
</dbReference>
<dbReference type="EMBL" id="JAPWTJ010000052">
    <property type="protein sequence ID" value="KAJ8984009.1"/>
    <property type="molecule type" value="Genomic_DNA"/>
</dbReference>
<organism evidence="1 2">
    <name type="scientific">Molorchus minor</name>
    <dbReference type="NCBI Taxonomy" id="1323400"/>
    <lineage>
        <taxon>Eukaryota</taxon>
        <taxon>Metazoa</taxon>
        <taxon>Ecdysozoa</taxon>
        <taxon>Arthropoda</taxon>
        <taxon>Hexapoda</taxon>
        <taxon>Insecta</taxon>
        <taxon>Pterygota</taxon>
        <taxon>Neoptera</taxon>
        <taxon>Endopterygota</taxon>
        <taxon>Coleoptera</taxon>
        <taxon>Polyphaga</taxon>
        <taxon>Cucujiformia</taxon>
        <taxon>Chrysomeloidea</taxon>
        <taxon>Cerambycidae</taxon>
        <taxon>Lamiinae</taxon>
        <taxon>Monochamini</taxon>
        <taxon>Molorchus</taxon>
    </lineage>
</organism>
<name>A0ABQ9K2C9_9CUCU</name>
<protein>
    <submittedName>
        <fullName evidence="1">Uncharacterized protein</fullName>
    </submittedName>
</protein>
<evidence type="ECO:0000313" key="2">
    <source>
        <dbReference type="Proteomes" id="UP001162164"/>
    </source>
</evidence>